<reference evidence="5 6" key="1">
    <citation type="submission" date="2018-04" db="EMBL/GenBank/DDBJ databases">
        <title>Genomic Encyclopedia of Type Strains, Phase IV (KMG-IV): sequencing the most valuable type-strain genomes for metagenomic binning, comparative biology and taxonomic classification.</title>
        <authorList>
            <person name="Goeker M."/>
        </authorList>
    </citation>
    <scope>NUCLEOTIDE SEQUENCE [LARGE SCALE GENOMIC DNA]</scope>
    <source>
        <strain evidence="5 6">DSM 45771</strain>
    </source>
</reference>
<dbReference type="GO" id="GO:0046872">
    <property type="term" value="F:metal ion binding"/>
    <property type="evidence" value="ECO:0007669"/>
    <property type="project" value="UniProtKB-KW"/>
</dbReference>
<gene>
    <name evidence="5" type="ORF">C8D89_101903</name>
</gene>
<evidence type="ECO:0000313" key="5">
    <source>
        <dbReference type="EMBL" id="PVZ15033.1"/>
    </source>
</evidence>
<dbReference type="Proteomes" id="UP000245639">
    <property type="component" value="Unassembled WGS sequence"/>
</dbReference>
<keyword evidence="6" id="KW-1185">Reference proteome</keyword>
<evidence type="ECO:0000259" key="4">
    <source>
        <dbReference type="SMART" id="SM01007"/>
    </source>
</evidence>
<dbReference type="Gene3D" id="3.40.225.10">
    <property type="entry name" value="Class II aldolase/adducin N-terminal domain"/>
    <property type="match status" value="1"/>
</dbReference>
<evidence type="ECO:0000256" key="2">
    <source>
        <dbReference type="ARBA" id="ARBA00023239"/>
    </source>
</evidence>
<sequence length="233" mass="24030">MRLRAEREAVVAHARRMAADGLAVGTSGNLSTRAGDLVAITPTGVPYDVLTAEDVVVVDLDGTPVEGRLRPSSEVPMHTAVYRGTDAGAVVHTHPVHATALSTLLDELPPIHYMVVLLGGPVRVAPYAPYGTEELARLGVEGLAGRSAVLLANHGATTYGDDLAQAYERGVLLEWLCRLYAQARALGEPRLLDAEQLERARVAFGGYGQGGGSAGGGSAGGGSANAGGAWGSR</sequence>
<name>A0A2U1FS78_9PSEU</name>
<evidence type="ECO:0000313" key="6">
    <source>
        <dbReference type="Proteomes" id="UP000245639"/>
    </source>
</evidence>
<dbReference type="RefSeq" id="WP_207787014.1">
    <property type="nucleotide sequence ID" value="NZ_QEKW01000001.1"/>
</dbReference>
<evidence type="ECO:0000256" key="1">
    <source>
        <dbReference type="ARBA" id="ARBA00022723"/>
    </source>
</evidence>
<protein>
    <submittedName>
        <fullName evidence="5">L-fuculose 1-phosphate aldolase</fullName>
    </submittedName>
</protein>
<dbReference type="GO" id="GO:0016832">
    <property type="term" value="F:aldehyde-lyase activity"/>
    <property type="evidence" value="ECO:0007669"/>
    <property type="project" value="TreeGrafter"/>
</dbReference>
<feature type="domain" description="Class II aldolase/adducin N-terminal" evidence="4">
    <location>
        <begin position="8"/>
        <end position="181"/>
    </location>
</feature>
<keyword evidence="1" id="KW-0479">Metal-binding</keyword>
<dbReference type="GO" id="GO:0005829">
    <property type="term" value="C:cytosol"/>
    <property type="evidence" value="ECO:0007669"/>
    <property type="project" value="TreeGrafter"/>
</dbReference>
<keyword evidence="2" id="KW-0456">Lyase</keyword>
<comment type="caution">
    <text evidence="5">The sequence shown here is derived from an EMBL/GenBank/DDBJ whole genome shotgun (WGS) entry which is preliminary data.</text>
</comment>
<dbReference type="InterPro" id="IPR050197">
    <property type="entry name" value="Aldolase_class_II_sugar_metab"/>
</dbReference>
<dbReference type="InterPro" id="IPR001303">
    <property type="entry name" value="Aldolase_II/adducin_N"/>
</dbReference>
<feature type="region of interest" description="Disordered" evidence="3">
    <location>
        <begin position="211"/>
        <end position="233"/>
    </location>
</feature>
<evidence type="ECO:0000256" key="3">
    <source>
        <dbReference type="SAM" id="MobiDB-lite"/>
    </source>
</evidence>
<accession>A0A2U1FS78</accession>
<dbReference type="GO" id="GO:0019323">
    <property type="term" value="P:pentose catabolic process"/>
    <property type="evidence" value="ECO:0007669"/>
    <property type="project" value="TreeGrafter"/>
</dbReference>
<dbReference type="PANTHER" id="PTHR22789">
    <property type="entry name" value="FUCULOSE PHOSPHATE ALDOLASE"/>
    <property type="match status" value="1"/>
</dbReference>
<organism evidence="5 6">
    <name type="scientific">Actinomycetospora cinnamomea</name>
    <dbReference type="NCBI Taxonomy" id="663609"/>
    <lineage>
        <taxon>Bacteria</taxon>
        <taxon>Bacillati</taxon>
        <taxon>Actinomycetota</taxon>
        <taxon>Actinomycetes</taxon>
        <taxon>Pseudonocardiales</taxon>
        <taxon>Pseudonocardiaceae</taxon>
        <taxon>Actinomycetospora</taxon>
    </lineage>
</organism>
<dbReference type="AlphaFoldDB" id="A0A2U1FS78"/>
<dbReference type="Pfam" id="PF00596">
    <property type="entry name" value="Aldolase_II"/>
    <property type="match status" value="1"/>
</dbReference>
<dbReference type="SMART" id="SM01007">
    <property type="entry name" value="Aldolase_II"/>
    <property type="match status" value="1"/>
</dbReference>
<dbReference type="SUPFAM" id="SSF53639">
    <property type="entry name" value="AraD/HMP-PK domain-like"/>
    <property type="match status" value="1"/>
</dbReference>
<dbReference type="InterPro" id="IPR036409">
    <property type="entry name" value="Aldolase_II/adducin_N_sf"/>
</dbReference>
<dbReference type="PANTHER" id="PTHR22789:SF0">
    <property type="entry name" value="3-OXO-TETRONATE 4-PHOSPHATE DECARBOXYLASE-RELATED"/>
    <property type="match status" value="1"/>
</dbReference>
<dbReference type="EMBL" id="QEKW01000001">
    <property type="protein sequence ID" value="PVZ15033.1"/>
    <property type="molecule type" value="Genomic_DNA"/>
</dbReference>
<proteinExistence type="predicted"/>